<dbReference type="FunFam" id="1.10.10.10:FF:000001">
    <property type="entry name" value="LysR family transcriptional regulator"/>
    <property type="match status" value="1"/>
</dbReference>
<comment type="similarity">
    <text evidence="1">Belongs to the LysR transcriptional regulatory family.</text>
</comment>
<protein>
    <submittedName>
        <fullName evidence="6">LysR family transcriptional regulator</fullName>
    </submittedName>
</protein>
<evidence type="ECO:0000313" key="6">
    <source>
        <dbReference type="EMBL" id="MBC2888849.1"/>
    </source>
</evidence>
<keyword evidence="3" id="KW-0238">DNA-binding</keyword>
<dbReference type="GO" id="GO:0003700">
    <property type="term" value="F:DNA-binding transcription factor activity"/>
    <property type="evidence" value="ECO:0007669"/>
    <property type="project" value="InterPro"/>
</dbReference>
<name>A0A842JHV1_9ACTN</name>
<dbReference type="EMBL" id="JACMSE010000003">
    <property type="protein sequence ID" value="MBC2888849.1"/>
    <property type="molecule type" value="Genomic_DNA"/>
</dbReference>
<dbReference type="PRINTS" id="PR00039">
    <property type="entry name" value="HTHLYSR"/>
</dbReference>
<comment type="caution">
    <text evidence="6">The sequence shown here is derived from an EMBL/GenBank/DDBJ whole genome shotgun (WGS) entry which is preliminary data.</text>
</comment>
<dbReference type="Gene3D" id="3.40.190.290">
    <property type="match status" value="1"/>
</dbReference>
<feature type="domain" description="HTH lysR-type" evidence="5">
    <location>
        <begin position="1"/>
        <end position="58"/>
    </location>
</feature>
<dbReference type="Proteomes" id="UP000587396">
    <property type="component" value="Unassembled WGS sequence"/>
</dbReference>
<keyword evidence="7" id="KW-1185">Reference proteome</keyword>
<keyword evidence="4" id="KW-0804">Transcription</keyword>
<dbReference type="PANTHER" id="PTHR30346:SF28">
    <property type="entry name" value="HTH-TYPE TRANSCRIPTIONAL REGULATOR CYNR"/>
    <property type="match status" value="1"/>
</dbReference>
<proteinExistence type="inferred from homology"/>
<dbReference type="Pfam" id="PF00126">
    <property type="entry name" value="HTH_1"/>
    <property type="match status" value="1"/>
</dbReference>
<dbReference type="AlphaFoldDB" id="A0A842JHV1"/>
<evidence type="ECO:0000259" key="5">
    <source>
        <dbReference type="PROSITE" id="PS50931"/>
    </source>
</evidence>
<reference evidence="6 7" key="1">
    <citation type="submission" date="2020-08" db="EMBL/GenBank/DDBJ databases">
        <authorList>
            <person name="Liu C."/>
            <person name="Sun Q."/>
        </authorList>
    </citation>
    <scope>NUCLEOTIDE SEQUENCE [LARGE SCALE GENOMIC DNA]</scope>
    <source>
        <strain evidence="6 7">N22</strain>
    </source>
</reference>
<dbReference type="InterPro" id="IPR036390">
    <property type="entry name" value="WH_DNA-bd_sf"/>
</dbReference>
<organism evidence="6 7">
    <name type="scientific">Gordonibacter massiliensis</name>
    <name type="common">ex Traore et al. 2017</name>
    <dbReference type="NCBI Taxonomy" id="1841863"/>
    <lineage>
        <taxon>Bacteria</taxon>
        <taxon>Bacillati</taxon>
        <taxon>Actinomycetota</taxon>
        <taxon>Coriobacteriia</taxon>
        <taxon>Eggerthellales</taxon>
        <taxon>Eggerthellaceae</taxon>
        <taxon>Gordonibacter</taxon>
    </lineage>
</organism>
<evidence type="ECO:0000256" key="2">
    <source>
        <dbReference type="ARBA" id="ARBA00023015"/>
    </source>
</evidence>
<dbReference type="PROSITE" id="PS50931">
    <property type="entry name" value="HTH_LYSR"/>
    <property type="match status" value="1"/>
</dbReference>
<dbReference type="InterPro" id="IPR036388">
    <property type="entry name" value="WH-like_DNA-bd_sf"/>
</dbReference>
<dbReference type="PANTHER" id="PTHR30346">
    <property type="entry name" value="TRANSCRIPTIONAL DUAL REGULATOR HCAR-RELATED"/>
    <property type="match status" value="1"/>
</dbReference>
<dbReference type="RefSeq" id="WP_185904777.1">
    <property type="nucleotide sequence ID" value="NZ_JACMSE010000003.1"/>
</dbReference>
<evidence type="ECO:0000256" key="1">
    <source>
        <dbReference type="ARBA" id="ARBA00009437"/>
    </source>
</evidence>
<dbReference type="InterPro" id="IPR000847">
    <property type="entry name" value="LysR_HTH_N"/>
</dbReference>
<evidence type="ECO:0000313" key="7">
    <source>
        <dbReference type="Proteomes" id="UP000587396"/>
    </source>
</evidence>
<dbReference type="SUPFAM" id="SSF46785">
    <property type="entry name" value="Winged helix' DNA-binding domain"/>
    <property type="match status" value="1"/>
</dbReference>
<dbReference type="SUPFAM" id="SSF53850">
    <property type="entry name" value="Periplasmic binding protein-like II"/>
    <property type="match status" value="1"/>
</dbReference>
<keyword evidence="2" id="KW-0805">Transcription regulation</keyword>
<sequence>MRIEVLEYFLEIADCKSFSQASDKLFISQQGLSKSMRALERELGITLFRKRGRGIELTEEGSVLKSHALEIVRQNNDLHERLFKLQVNRSGSSETVSVYATSYVCNAIFNLLDNELSEYGLDNCTISECELNEIISAIDRGETSFGLVNILEKDVKQLEEFPYLQFTPLLSMRITVRASKNLAPTPSPNGVLTLEQLSKLPLAYFNEPVLNKFVKRAFEESDLECPTLILHSTNIERIHALVRSSKAVTFSDTFTQSVRKWSDDTLLLDLEPSQWFHVGVLEGPALKNNTGQRAYVQQLRALIGFKHRHYLSKYTV</sequence>
<gene>
    <name evidence="6" type="ORF">H7313_05725</name>
</gene>
<dbReference type="GO" id="GO:0032993">
    <property type="term" value="C:protein-DNA complex"/>
    <property type="evidence" value="ECO:0007669"/>
    <property type="project" value="TreeGrafter"/>
</dbReference>
<evidence type="ECO:0000256" key="4">
    <source>
        <dbReference type="ARBA" id="ARBA00023163"/>
    </source>
</evidence>
<dbReference type="Gene3D" id="1.10.10.10">
    <property type="entry name" value="Winged helix-like DNA-binding domain superfamily/Winged helix DNA-binding domain"/>
    <property type="match status" value="1"/>
</dbReference>
<dbReference type="GO" id="GO:0003677">
    <property type="term" value="F:DNA binding"/>
    <property type="evidence" value="ECO:0007669"/>
    <property type="project" value="UniProtKB-KW"/>
</dbReference>
<evidence type="ECO:0000256" key="3">
    <source>
        <dbReference type="ARBA" id="ARBA00023125"/>
    </source>
</evidence>
<accession>A0A842JHV1</accession>